<gene>
    <name evidence="9" type="primary">mreD</name>
    <name evidence="9" type="ORF">H8696_06770</name>
</gene>
<evidence type="ECO:0000313" key="10">
    <source>
        <dbReference type="Proteomes" id="UP000623172"/>
    </source>
</evidence>
<keyword evidence="6 8" id="KW-1133">Transmembrane helix</keyword>
<evidence type="ECO:0000313" key="9">
    <source>
        <dbReference type="EMBL" id="MBC8531550.1"/>
    </source>
</evidence>
<dbReference type="GO" id="GO:0008360">
    <property type="term" value="P:regulation of cell shape"/>
    <property type="evidence" value="ECO:0007669"/>
    <property type="project" value="UniProtKB-KW"/>
</dbReference>
<protein>
    <submittedName>
        <fullName evidence="9">Rod shape-determining protein MreD</fullName>
    </submittedName>
</protein>
<evidence type="ECO:0000256" key="3">
    <source>
        <dbReference type="ARBA" id="ARBA00022475"/>
    </source>
</evidence>
<dbReference type="Gene3D" id="1.10.1760.20">
    <property type="match status" value="1"/>
</dbReference>
<evidence type="ECO:0000256" key="1">
    <source>
        <dbReference type="ARBA" id="ARBA00004651"/>
    </source>
</evidence>
<keyword evidence="10" id="KW-1185">Reference proteome</keyword>
<feature type="transmembrane region" description="Helical" evidence="8">
    <location>
        <begin position="68"/>
        <end position="88"/>
    </location>
</feature>
<feature type="transmembrane region" description="Helical" evidence="8">
    <location>
        <begin position="33"/>
        <end position="56"/>
    </location>
</feature>
<name>A0A926D369_9FIRM</name>
<dbReference type="Proteomes" id="UP000623172">
    <property type="component" value="Unassembled WGS sequence"/>
</dbReference>
<comment type="subcellular location">
    <subcellularLocation>
        <location evidence="1">Cell membrane</location>
        <topology evidence="1">Multi-pass membrane protein</topology>
    </subcellularLocation>
</comment>
<dbReference type="Pfam" id="PF04093">
    <property type="entry name" value="MreD"/>
    <property type="match status" value="1"/>
</dbReference>
<evidence type="ECO:0000256" key="4">
    <source>
        <dbReference type="ARBA" id="ARBA00022692"/>
    </source>
</evidence>
<keyword evidence="3" id="KW-1003">Cell membrane</keyword>
<feature type="transmembrane region" description="Helical" evidence="8">
    <location>
        <begin position="129"/>
        <end position="151"/>
    </location>
</feature>
<dbReference type="NCBIfam" id="TIGR03426">
    <property type="entry name" value="shape_MreD"/>
    <property type="match status" value="1"/>
</dbReference>
<dbReference type="InterPro" id="IPR007227">
    <property type="entry name" value="Cell_shape_determining_MreD"/>
</dbReference>
<keyword evidence="4 8" id="KW-0812">Transmembrane</keyword>
<sequence length="169" mass="19024">MRKLIMAGIAVLTWILHIAVFSHLTILRISPDLFLVVAVCFCFFAGPAAGLGMAFFGGFMLDLFFSTYLGPYTLGYLLVVGAAAFLAARLYHAAWLPFAIVWVGVIVRELVFSAFVYFAGVHFNLWNMFISRILPEAVYTVILALPIYFGLKRLFKARCMRTIVRSDFF</sequence>
<evidence type="ECO:0000256" key="8">
    <source>
        <dbReference type="SAM" id="Phobius"/>
    </source>
</evidence>
<dbReference type="GO" id="GO:0005886">
    <property type="term" value="C:plasma membrane"/>
    <property type="evidence" value="ECO:0007669"/>
    <property type="project" value="UniProtKB-SubCell"/>
</dbReference>
<feature type="transmembrane region" description="Helical" evidence="8">
    <location>
        <begin position="6"/>
        <end position="26"/>
    </location>
</feature>
<keyword evidence="7 8" id="KW-0472">Membrane</keyword>
<reference evidence="9" key="1">
    <citation type="submission" date="2020-08" db="EMBL/GenBank/DDBJ databases">
        <title>Genome public.</title>
        <authorList>
            <person name="Liu C."/>
            <person name="Sun Q."/>
        </authorList>
    </citation>
    <scope>NUCLEOTIDE SEQUENCE</scope>
    <source>
        <strain evidence="9">NSJ-53</strain>
    </source>
</reference>
<dbReference type="RefSeq" id="WP_249316174.1">
    <property type="nucleotide sequence ID" value="NZ_JACRSR010000002.1"/>
</dbReference>
<comment type="caution">
    <text evidence="9">The sequence shown here is derived from an EMBL/GenBank/DDBJ whole genome shotgun (WGS) entry which is preliminary data.</text>
</comment>
<feature type="transmembrane region" description="Helical" evidence="8">
    <location>
        <begin position="95"/>
        <end position="117"/>
    </location>
</feature>
<accession>A0A926D369</accession>
<keyword evidence="5" id="KW-0133">Cell shape</keyword>
<dbReference type="EMBL" id="JACRSR010000002">
    <property type="protein sequence ID" value="MBC8531550.1"/>
    <property type="molecule type" value="Genomic_DNA"/>
</dbReference>
<evidence type="ECO:0000256" key="6">
    <source>
        <dbReference type="ARBA" id="ARBA00022989"/>
    </source>
</evidence>
<proteinExistence type="inferred from homology"/>
<evidence type="ECO:0000256" key="2">
    <source>
        <dbReference type="ARBA" id="ARBA00007776"/>
    </source>
</evidence>
<comment type="similarity">
    <text evidence="2">Belongs to the MreD family.</text>
</comment>
<evidence type="ECO:0000256" key="7">
    <source>
        <dbReference type="ARBA" id="ARBA00023136"/>
    </source>
</evidence>
<dbReference type="AlphaFoldDB" id="A0A926D369"/>
<organism evidence="9 10">
    <name type="scientific">Gehongia tenuis</name>
    <dbReference type="NCBI Taxonomy" id="2763655"/>
    <lineage>
        <taxon>Bacteria</taxon>
        <taxon>Bacillati</taxon>
        <taxon>Bacillota</taxon>
        <taxon>Clostridia</taxon>
        <taxon>Christensenellales</taxon>
        <taxon>Christensenellaceae</taxon>
        <taxon>Gehongia</taxon>
    </lineage>
</organism>
<evidence type="ECO:0000256" key="5">
    <source>
        <dbReference type="ARBA" id="ARBA00022960"/>
    </source>
</evidence>